<proteinExistence type="predicted"/>
<dbReference type="AlphaFoldDB" id="A0A327XA84"/>
<name>A0A327XA84_LARAB</name>
<dbReference type="PROSITE" id="PS52015">
    <property type="entry name" value="TONB_CTD"/>
    <property type="match status" value="1"/>
</dbReference>
<keyword evidence="1" id="KW-0732">Signal</keyword>
<keyword evidence="4" id="KW-1185">Reference proteome</keyword>
<organism evidence="3 4">
    <name type="scientific">Larkinella arboricola</name>
    <dbReference type="NCBI Taxonomy" id="643671"/>
    <lineage>
        <taxon>Bacteria</taxon>
        <taxon>Pseudomonadati</taxon>
        <taxon>Bacteroidota</taxon>
        <taxon>Cytophagia</taxon>
        <taxon>Cytophagales</taxon>
        <taxon>Spirosomataceae</taxon>
        <taxon>Larkinella</taxon>
    </lineage>
</organism>
<dbReference type="EMBL" id="QLMC01000001">
    <property type="protein sequence ID" value="RAK03168.1"/>
    <property type="molecule type" value="Genomic_DNA"/>
</dbReference>
<sequence>MKTALIFSTLCLALAITLRASNHKKITLKQTLEQQIAAYALYPEILQQVDHEDFVVIKFRVDAQQRLADLRISDGDNKTLNATLIKQLMGKKVFLTEPNANENQEYQAKVRFRLV</sequence>
<dbReference type="GO" id="GO:0055085">
    <property type="term" value="P:transmembrane transport"/>
    <property type="evidence" value="ECO:0007669"/>
    <property type="project" value="InterPro"/>
</dbReference>
<accession>A0A327XA84</accession>
<evidence type="ECO:0000256" key="1">
    <source>
        <dbReference type="SAM" id="SignalP"/>
    </source>
</evidence>
<gene>
    <name evidence="3" type="ORF">LX87_01290</name>
</gene>
<feature type="signal peptide" evidence="1">
    <location>
        <begin position="1"/>
        <end position="20"/>
    </location>
</feature>
<reference evidence="3 4" key="1">
    <citation type="submission" date="2018-06" db="EMBL/GenBank/DDBJ databases">
        <title>Genomic Encyclopedia of Archaeal and Bacterial Type Strains, Phase II (KMG-II): from individual species to whole genera.</title>
        <authorList>
            <person name="Goeker M."/>
        </authorList>
    </citation>
    <scope>NUCLEOTIDE SEQUENCE [LARGE SCALE GENOMIC DNA]</scope>
    <source>
        <strain evidence="3 4">DSM 21851</strain>
    </source>
</reference>
<dbReference type="OrthoDB" id="958065at2"/>
<feature type="chain" id="PRO_5016304354" description="TonB C-terminal domain-containing protein" evidence="1">
    <location>
        <begin position="21"/>
        <end position="115"/>
    </location>
</feature>
<evidence type="ECO:0000313" key="4">
    <source>
        <dbReference type="Proteomes" id="UP000248790"/>
    </source>
</evidence>
<feature type="domain" description="TonB C-terminal" evidence="2">
    <location>
        <begin position="27"/>
        <end position="115"/>
    </location>
</feature>
<dbReference type="RefSeq" id="WP_111627299.1">
    <property type="nucleotide sequence ID" value="NZ_QLMC01000001.1"/>
</dbReference>
<evidence type="ECO:0000313" key="3">
    <source>
        <dbReference type="EMBL" id="RAK03168.1"/>
    </source>
</evidence>
<dbReference type="InterPro" id="IPR037682">
    <property type="entry name" value="TonB_C"/>
</dbReference>
<comment type="caution">
    <text evidence="3">The sequence shown here is derived from an EMBL/GenBank/DDBJ whole genome shotgun (WGS) entry which is preliminary data.</text>
</comment>
<dbReference type="Proteomes" id="UP000248790">
    <property type="component" value="Unassembled WGS sequence"/>
</dbReference>
<protein>
    <recommendedName>
        <fullName evidence="2">TonB C-terminal domain-containing protein</fullName>
    </recommendedName>
</protein>
<evidence type="ECO:0000259" key="2">
    <source>
        <dbReference type="PROSITE" id="PS52015"/>
    </source>
</evidence>